<dbReference type="Proteomes" id="UP000593567">
    <property type="component" value="Unassembled WGS sequence"/>
</dbReference>
<accession>A0A7J7K4C7</accession>
<reference evidence="2" key="1">
    <citation type="submission" date="2020-06" db="EMBL/GenBank/DDBJ databases">
        <title>Draft genome of Bugula neritina, a colonial animal packing powerful symbionts and potential medicines.</title>
        <authorList>
            <person name="Rayko M."/>
        </authorList>
    </citation>
    <scope>NUCLEOTIDE SEQUENCE [LARGE SCALE GENOMIC DNA]</scope>
    <source>
        <strain evidence="2">Kwan_BN1</strain>
    </source>
</reference>
<name>A0A7J7K4C7_BUGNE</name>
<evidence type="ECO:0000256" key="1">
    <source>
        <dbReference type="SAM" id="MobiDB-lite"/>
    </source>
</evidence>
<dbReference type="AlphaFoldDB" id="A0A7J7K4C7"/>
<organism evidence="2 3">
    <name type="scientific">Bugula neritina</name>
    <name type="common">Brown bryozoan</name>
    <name type="synonym">Sertularia neritina</name>
    <dbReference type="NCBI Taxonomy" id="10212"/>
    <lineage>
        <taxon>Eukaryota</taxon>
        <taxon>Metazoa</taxon>
        <taxon>Spiralia</taxon>
        <taxon>Lophotrochozoa</taxon>
        <taxon>Bryozoa</taxon>
        <taxon>Gymnolaemata</taxon>
        <taxon>Cheilostomatida</taxon>
        <taxon>Flustrina</taxon>
        <taxon>Buguloidea</taxon>
        <taxon>Bugulidae</taxon>
        <taxon>Bugula</taxon>
    </lineage>
</organism>
<evidence type="ECO:0000313" key="2">
    <source>
        <dbReference type="EMBL" id="KAF6033043.1"/>
    </source>
</evidence>
<sequence>MMPATNSKSPPNGYVTTFTKSGRMVWQRMSSNINSQHRPWILQLPFIRQWNNARRNIHNHNGLGFFLLPAFQNNNTRLSEESMAVHTGASNNIFEDEEEDNNAVFWGLRNGQAQLLNETVDLVQRRRFARAQAARQNANEDDGWPMTVGNETLL</sequence>
<gene>
    <name evidence="2" type="ORF">EB796_008624</name>
</gene>
<proteinExistence type="predicted"/>
<comment type="caution">
    <text evidence="2">The sequence shown here is derived from an EMBL/GenBank/DDBJ whole genome shotgun (WGS) entry which is preliminary data.</text>
</comment>
<dbReference type="EMBL" id="VXIV02001458">
    <property type="protein sequence ID" value="KAF6033043.1"/>
    <property type="molecule type" value="Genomic_DNA"/>
</dbReference>
<feature type="region of interest" description="Disordered" evidence="1">
    <location>
        <begin position="134"/>
        <end position="154"/>
    </location>
</feature>
<protein>
    <submittedName>
        <fullName evidence="2">Uncharacterized protein</fullName>
    </submittedName>
</protein>
<keyword evidence="3" id="KW-1185">Reference proteome</keyword>
<evidence type="ECO:0000313" key="3">
    <source>
        <dbReference type="Proteomes" id="UP000593567"/>
    </source>
</evidence>